<feature type="transmembrane region" description="Helical" evidence="10">
    <location>
        <begin position="147"/>
        <end position="165"/>
    </location>
</feature>
<keyword evidence="7 10" id="KW-0812">Transmembrane</keyword>
<dbReference type="OrthoDB" id="9785113at2"/>
<evidence type="ECO:0000256" key="7">
    <source>
        <dbReference type="ARBA" id="ARBA00022692"/>
    </source>
</evidence>
<dbReference type="InterPro" id="IPR000515">
    <property type="entry name" value="MetI-like"/>
</dbReference>
<dbReference type="InterPro" id="IPR051408">
    <property type="entry name" value="Phosphate_transprt_permease"/>
</dbReference>
<keyword evidence="9 10" id="KW-0472">Membrane</keyword>
<dbReference type="InterPro" id="IPR005672">
    <property type="entry name" value="Phosphate_PstA"/>
</dbReference>
<evidence type="ECO:0000256" key="8">
    <source>
        <dbReference type="ARBA" id="ARBA00022989"/>
    </source>
</evidence>
<dbReference type="Proteomes" id="UP000238701">
    <property type="component" value="Unassembled WGS sequence"/>
</dbReference>
<accession>A0A2U3K264</accession>
<proteinExistence type="inferred from homology"/>
<evidence type="ECO:0000256" key="6">
    <source>
        <dbReference type="ARBA" id="ARBA00022592"/>
    </source>
</evidence>
<keyword evidence="4" id="KW-0813">Transport</keyword>
<evidence type="ECO:0000259" key="11">
    <source>
        <dbReference type="PROSITE" id="PS50928"/>
    </source>
</evidence>
<evidence type="ECO:0000256" key="10">
    <source>
        <dbReference type="RuleBase" id="RU363043"/>
    </source>
</evidence>
<keyword evidence="5 10" id="KW-1003">Cell membrane</keyword>
<feature type="transmembrane region" description="Helical" evidence="10">
    <location>
        <begin position="27"/>
        <end position="52"/>
    </location>
</feature>
<dbReference type="GO" id="GO:0005886">
    <property type="term" value="C:plasma membrane"/>
    <property type="evidence" value="ECO:0007669"/>
    <property type="project" value="UniProtKB-SubCell"/>
</dbReference>
<comment type="similarity">
    <text evidence="2 10">Belongs to the binding-protein-dependent transport system permease family. CysTW subfamily.</text>
</comment>
<keyword evidence="8 10" id="KW-1133">Transmembrane helix</keyword>
<dbReference type="PROSITE" id="PS50928">
    <property type="entry name" value="ABC_TM1"/>
    <property type="match status" value="1"/>
</dbReference>
<dbReference type="Pfam" id="PF00528">
    <property type="entry name" value="BPD_transp_1"/>
    <property type="match status" value="1"/>
</dbReference>
<dbReference type="PANTHER" id="PTHR42922:SF1">
    <property type="entry name" value="PHOSPHATE TRANSPORT SYSTEM PERMEASE PROTEIN PSTA"/>
    <property type="match status" value="1"/>
</dbReference>
<evidence type="ECO:0000256" key="4">
    <source>
        <dbReference type="ARBA" id="ARBA00022448"/>
    </source>
</evidence>
<feature type="transmembrane region" description="Helical" evidence="10">
    <location>
        <begin position="198"/>
        <end position="219"/>
    </location>
</feature>
<reference evidence="13" key="1">
    <citation type="submission" date="2018-02" db="EMBL/GenBank/DDBJ databases">
        <authorList>
            <person name="Hausmann B."/>
        </authorList>
    </citation>
    <scope>NUCLEOTIDE SEQUENCE [LARGE SCALE GENOMIC DNA]</scope>
    <source>
        <strain evidence="13">Peat soil MAG SbA1</strain>
    </source>
</reference>
<dbReference type="CDD" id="cd06261">
    <property type="entry name" value="TM_PBP2"/>
    <property type="match status" value="1"/>
</dbReference>
<feature type="transmembrane region" description="Helical" evidence="10">
    <location>
        <begin position="80"/>
        <end position="106"/>
    </location>
</feature>
<comment type="subcellular location">
    <subcellularLocation>
        <location evidence="1 10">Cell membrane</location>
        <topology evidence="1 10">Multi-pass membrane protein</topology>
    </subcellularLocation>
</comment>
<evidence type="ECO:0000256" key="1">
    <source>
        <dbReference type="ARBA" id="ARBA00004651"/>
    </source>
</evidence>
<gene>
    <name evidence="12" type="primary">pstA</name>
    <name evidence="12" type="ORF">SBA1_120073</name>
</gene>
<sequence>MPELAATVARAPAVPKISLRRRITDHVMTGLAIATVVLVLAPLIAVFGYLVYRGVGSINWAFLTQTPKPVGEVGGGMANAIVGSAFILGIASLIGVPFGVGAGIYLAEFGRNRLGSAIRFTADVLNGVPSIVIGIVGYAIVVLYQGHFSALAGGVALAIMMVPTISRTTEEMLLLVPQALREAAYGLGIPRWRTTLSVTLRTATSGVITGIMLAFARVAGETAPLIFTAFGNTGWSRYLRFALFGKDFAVPFVRYDQPTAALPLQIYTYALSPYDDWHRQAWAGALVLIVLIVAAVSAVRYVVRRGTFGAA</sequence>
<dbReference type="SUPFAM" id="SSF161098">
    <property type="entry name" value="MetI-like"/>
    <property type="match status" value="1"/>
</dbReference>
<dbReference type="AlphaFoldDB" id="A0A2U3K264"/>
<dbReference type="NCBIfam" id="TIGR00974">
    <property type="entry name" value="3a0107s02c"/>
    <property type="match status" value="1"/>
</dbReference>
<evidence type="ECO:0000256" key="5">
    <source>
        <dbReference type="ARBA" id="ARBA00022475"/>
    </source>
</evidence>
<feature type="transmembrane region" description="Helical" evidence="10">
    <location>
        <begin position="118"/>
        <end position="141"/>
    </location>
</feature>
<dbReference type="PANTHER" id="PTHR42922">
    <property type="entry name" value="PHOSPHATE TRANSPORT SYSTEM PERMEASE PROTEIN PSTA"/>
    <property type="match status" value="1"/>
</dbReference>
<name>A0A2U3K264_9BACT</name>
<evidence type="ECO:0000256" key="9">
    <source>
        <dbReference type="ARBA" id="ARBA00023136"/>
    </source>
</evidence>
<dbReference type="GO" id="GO:0005315">
    <property type="term" value="F:phosphate transmembrane transporter activity"/>
    <property type="evidence" value="ECO:0007669"/>
    <property type="project" value="InterPro"/>
</dbReference>
<protein>
    <recommendedName>
        <fullName evidence="3 10">Phosphate transport system permease protein PstA</fullName>
    </recommendedName>
</protein>
<dbReference type="GO" id="GO:0035435">
    <property type="term" value="P:phosphate ion transmembrane transport"/>
    <property type="evidence" value="ECO:0007669"/>
    <property type="project" value="InterPro"/>
</dbReference>
<evidence type="ECO:0000256" key="2">
    <source>
        <dbReference type="ARBA" id="ARBA00007069"/>
    </source>
</evidence>
<evidence type="ECO:0000256" key="3">
    <source>
        <dbReference type="ARBA" id="ARBA00016864"/>
    </source>
</evidence>
<evidence type="ECO:0000313" key="12">
    <source>
        <dbReference type="EMBL" id="SPF33699.1"/>
    </source>
</evidence>
<dbReference type="EMBL" id="OMOD01000024">
    <property type="protein sequence ID" value="SPF33699.1"/>
    <property type="molecule type" value="Genomic_DNA"/>
</dbReference>
<feature type="domain" description="ABC transmembrane type-1" evidence="11">
    <location>
        <begin position="81"/>
        <end position="300"/>
    </location>
</feature>
<dbReference type="InterPro" id="IPR035906">
    <property type="entry name" value="MetI-like_sf"/>
</dbReference>
<evidence type="ECO:0000313" key="13">
    <source>
        <dbReference type="Proteomes" id="UP000238701"/>
    </source>
</evidence>
<feature type="transmembrane region" description="Helical" evidence="10">
    <location>
        <begin position="281"/>
        <end position="303"/>
    </location>
</feature>
<dbReference type="Gene3D" id="1.10.3720.10">
    <property type="entry name" value="MetI-like"/>
    <property type="match status" value="1"/>
</dbReference>
<keyword evidence="6" id="KW-0592">Phosphate transport</keyword>
<organism evidence="12 13">
    <name type="scientific">Candidatus Sulfotelmatobacter kueseliae</name>
    <dbReference type="NCBI Taxonomy" id="2042962"/>
    <lineage>
        <taxon>Bacteria</taxon>
        <taxon>Pseudomonadati</taxon>
        <taxon>Acidobacteriota</taxon>
        <taxon>Terriglobia</taxon>
        <taxon>Terriglobales</taxon>
        <taxon>Candidatus Korobacteraceae</taxon>
        <taxon>Candidatus Sulfotelmatobacter</taxon>
    </lineage>
</organism>